<proteinExistence type="predicted"/>
<sequence length="302" mass="32904">MVEWSCVSARTPIATGDRTSVRFGRTCCKIDDLEFALRAKLFATIALIGIGAAGYTLLPYTPVPGYFNDFTSRVSSLAGFGAENIRDRVLPDLEAELSNADLAIGAPVFVRVFYADRDVEVWLKANNRYRLFTRYNFCDADAITRASDGNNGETDGTAQTIGSTANLGVYHVTRDDLSPSSPHHLEIALTPLTSGSPEEMAEQAQTARPALRGNCEGTGGIALENSDIEPVYMLIDTALRAGQAQVPVHVFEKRQNMDDAVTLTEDAFASVPAPGLYDVYAAFERTRIPPEVHKTDGRYQVN</sequence>
<evidence type="ECO:0000313" key="1">
    <source>
        <dbReference type="EMBL" id="AJD51072.1"/>
    </source>
</evidence>
<protein>
    <submittedName>
        <fullName evidence="1">YkuD domain-containing protein</fullName>
    </submittedName>
</protein>
<dbReference type="AlphaFoldDB" id="A0AB72UAD3"/>
<organism evidence="1 2">
    <name type="scientific">Thalassospira xiamenensis M-5 = DSM 17429</name>
    <dbReference type="NCBI Taxonomy" id="1123366"/>
    <lineage>
        <taxon>Bacteria</taxon>
        <taxon>Pseudomonadati</taxon>
        <taxon>Pseudomonadota</taxon>
        <taxon>Alphaproteobacteria</taxon>
        <taxon>Rhodospirillales</taxon>
        <taxon>Thalassospiraceae</taxon>
        <taxon>Thalassospira</taxon>
    </lineage>
</organism>
<dbReference type="KEGG" id="txi:TH3_04760"/>
<dbReference type="EMBL" id="CP004388">
    <property type="protein sequence ID" value="AJD51072.1"/>
    <property type="molecule type" value="Genomic_DNA"/>
</dbReference>
<reference evidence="1 2" key="1">
    <citation type="journal article" date="2012" name="J. Bacteriol.">
        <title>Genome sequence of Thalassospira xiamenensis type strain M-5.</title>
        <authorList>
            <person name="Lai Q."/>
            <person name="Shao Z."/>
        </authorList>
    </citation>
    <scope>NUCLEOTIDE SEQUENCE [LARGE SCALE GENOMIC DNA]</scope>
    <source>
        <strain evidence="1 2">M-5</strain>
    </source>
</reference>
<dbReference type="Proteomes" id="UP000007127">
    <property type="component" value="Chromosome"/>
</dbReference>
<gene>
    <name evidence="1" type="ORF">TH3_04760</name>
</gene>
<name>A0AB72UAD3_9PROT</name>
<evidence type="ECO:0000313" key="2">
    <source>
        <dbReference type="Proteomes" id="UP000007127"/>
    </source>
</evidence>
<accession>A0AB72UAD3</accession>